<protein>
    <submittedName>
        <fullName evidence="2">Uncharacterized protein</fullName>
    </submittedName>
</protein>
<sequence length="26" mass="2965">MLAPPGPPLHNPKGSFRHLHRLYSIK</sequence>
<dbReference type="WBParaSite" id="Hba_13683">
    <property type="protein sequence ID" value="Hba_13683"/>
    <property type="gene ID" value="Hba_13683"/>
</dbReference>
<evidence type="ECO:0000313" key="2">
    <source>
        <dbReference type="WBParaSite" id="Hba_13683"/>
    </source>
</evidence>
<evidence type="ECO:0000313" key="1">
    <source>
        <dbReference type="Proteomes" id="UP000095283"/>
    </source>
</evidence>
<accession>A0A1I7X7Y1</accession>
<dbReference type="AlphaFoldDB" id="A0A1I7X7Y1"/>
<name>A0A1I7X7Y1_HETBA</name>
<keyword evidence="1" id="KW-1185">Reference proteome</keyword>
<proteinExistence type="predicted"/>
<organism evidence="1 2">
    <name type="scientific">Heterorhabditis bacteriophora</name>
    <name type="common">Entomopathogenic nematode worm</name>
    <dbReference type="NCBI Taxonomy" id="37862"/>
    <lineage>
        <taxon>Eukaryota</taxon>
        <taxon>Metazoa</taxon>
        <taxon>Ecdysozoa</taxon>
        <taxon>Nematoda</taxon>
        <taxon>Chromadorea</taxon>
        <taxon>Rhabditida</taxon>
        <taxon>Rhabditina</taxon>
        <taxon>Rhabditomorpha</taxon>
        <taxon>Strongyloidea</taxon>
        <taxon>Heterorhabditidae</taxon>
        <taxon>Heterorhabditis</taxon>
    </lineage>
</organism>
<dbReference type="Proteomes" id="UP000095283">
    <property type="component" value="Unplaced"/>
</dbReference>
<reference evidence="2" key="1">
    <citation type="submission" date="2016-11" db="UniProtKB">
        <authorList>
            <consortium name="WormBaseParasite"/>
        </authorList>
    </citation>
    <scope>IDENTIFICATION</scope>
</reference>